<dbReference type="Gene3D" id="3.90.79.10">
    <property type="entry name" value="Nucleoside Triphosphate Pyrophosphohydrolase"/>
    <property type="match status" value="1"/>
</dbReference>
<keyword evidence="3 4" id="KW-0378">Hydrolase</keyword>
<keyword evidence="7" id="KW-1185">Reference proteome</keyword>
<dbReference type="PANTHER" id="PTHR23114">
    <property type="entry name" value="M7GPPPN-MRNA HYDROLASE"/>
    <property type="match status" value="1"/>
</dbReference>
<dbReference type="GO" id="GO:0016787">
    <property type="term" value="F:hydrolase activity"/>
    <property type="evidence" value="ECO:0007669"/>
    <property type="project" value="UniProtKB-KW"/>
</dbReference>
<comment type="cofactor">
    <cofactor evidence="1">
        <name>Mn(2+)</name>
        <dbReference type="ChEBI" id="CHEBI:29035"/>
    </cofactor>
</comment>
<evidence type="ECO:0000256" key="3">
    <source>
        <dbReference type="ARBA" id="ARBA00022801"/>
    </source>
</evidence>
<comment type="cofactor">
    <cofactor evidence="4">
        <name>a divalent metal cation</name>
        <dbReference type="ChEBI" id="CHEBI:60240"/>
    </cofactor>
</comment>
<evidence type="ECO:0000256" key="2">
    <source>
        <dbReference type="ARBA" id="ARBA00001946"/>
    </source>
</evidence>
<dbReference type="InterPro" id="IPR015797">
    <property type="entry name" value="NUDIX_hydrolase-like_dom_sf"/>
</dbReference>
<reference evidence="6 7" key="1">
    <citation type="submission" date="2022-05" db="EMBL/GenBank/DDBJ databases">
        <title>Whole genome sequences of Escherichia coli of fish isolates collected from Assam, India.</title>
        <authorList>
            <person name="Sudha S."/>
            <person name="Muneeb K.H."/>
            <person name="Rakshit O."/>
            <person name="Mendem S.K."/>
            <person name="Raisen C."/>
            <person name="Holmes M.A."/>
            <person name="Shome B.R."/>
            <person name="Sivaraman G.K."/>
        </authorList>
    </citation>
    <scope>NUCLEOTIDE SEQUENCE [LARGE SCALE GENOMIC DNA]</scope>
    <source>
        <strain evidence="6 7">278</strain>
    </source>
</reference>
<feature type="domain" description="Nudix hydrolase" evidence="5">
    <location>
        <begin position="6"/>
        <end position="149"/>
    </location>
</feature>
<dbReference type="RefSeq" id="WP_036913829.1">
    <property type="nucleotide sequence ID" value="NZ_JAMZOO010000005.1"/>
</dbReference>
<dbReference type="HAMAP" id="MF_00298">
    <property type="entry name" value="Nudix_RppH"/>
    <property type="match status" value="1"/>
</dbReference>
<dbReference type="InterPro" id="IPR020476">
    <property type="entry name" value="Nudix_hydrolase"/>
</dbReference>
<accession>A0ABU6EG33</accession>
<dbReference type="CDD" id="cd03671">
    <property type="entry name" value="NUDIX_Ap4A_hydrolase_plant_like"/>
    <property type="match status" value="1"/>
</dbReference>
<organism evidence="6 7">
    <name type="scientific">Proteus cibi</name>
    <dbReference type="NCBI Taxonomy" id="2050966"/>
    <lineage>
        <taxon>Bacteria</taxon>
        <taxon>Pseudomonadati</taxon>
        <taxon>Pseudomonadota</taxon>
        <taxon>Gammaproteobacteria</taxon>
        <taxon>Enterobacterales</taxon>
        <taxon>Morganellaceae</taxon>
        <taxon>Proteus</taxon>
    </lineage>
</organism>
<comment type="similarity">
    <text evidence="4">Belongs to the Nudix hydrolase family. RppH subfamily.</text>
</comment>
<evidence type="ECO:0000259" key="5">
    <source>
        <dbReference type="PROSITE" id="PS51462"/>
    </source>
</evidence>
<dbReference type="EC" id="3.6.1.-" evidence="4"/>
<dbReference type="PRINTS" id="PR00502">
    <property type="entry name" value="NUDIXFAMILY"/>
</dbReference>
<dbReference type="InterPro" id="IPR022927">
    <property type="entry name" value="RppH"/>
</dbReference>
<dbReference type="PROSITE" id="PS51462">
    <property type="entry name" value="NUDIX"/>
    <property type="match status" value="1"/>
</dbReference>
<name>A0ABU6EG33_9GAMM</name>
<dbReference type="InterPro" id="IPR000086">
    <property type="entry name" value="NUDIX_hydrolase_dom"/>
</dbReference>
<comment type="caution">
    <text evidence="6">The sequence shown here is derived from an EMBL/GenBank/DDBJ whole genome shotgun (WGS) entry which is preliminary data.</text>
</comment>
<evidence type="ECO:0000313" key="7">
    <source>
        <dbReference type="Proteomes" id="UP001332939"/>
    </source>
</evidence>
<dbReference type="NCBIfam" id="NF001934">
    <property type="entry name" value="PRK00714.1-1"/>
    <property type="match status" value="1"/>
</dbReference>
<feature type="short sequence motif" description="Nudix box" evidence="4">
    <location>
        <begin position="38"/>
        <end position="59"/>
    </location>
</feature>
<dbReference type="Proteomes" id="UP001332939">
    <property type="component" value="Unassembled WGS sequence"/>
</dbReference>
<sequence length="176" mass="21219">MIDDDGYRPNVGIVICNRQGQVLWARRYGQHSWQFPQGGINPGESPEQAMYRELFEEVGLSRKDVKILASTRNWLRYKLPKRLVRWDTKPVCIGQKQRWFLLQLTSNDKDINVQQSKTPEFDGWRWVSYWYPVRQVVSFKRDVYRRVMKEFAPVVMPLQEQVFLPRPSYGYRRKRY</sequence>
<protein>
    <recommendedName>
        <fullName evidence="4">RNA pyrophosphohydrolase</fullName>
        <ecNumber evidence="4">3.6.1.-</ecNumber>
    </recommendedName>
    <alternativeName>
        <fullName evidence="4">(Di)nucleoside polyphosphate hydrolase</fullName>
    </alternativeName>
</protein>
<gene>
    <name evidence="4 6" type="primary">rppH</name>
    <name evidence="4" type="synonym">nudH</name>
    <name evidence="6" type="ORF">NA736_13485</name>
</gene>
<dbReference type="EMBL" id="JAMZOO010000005">
    <property type="protein sequence ID" value="MEB6858038.1"/>
    <property type="molecule type" value="Genomic_DNA"/>
</dbReference>
<dbReference type="NCBIfam" id="NF001937">
    <property type="entry name" value="PRK00714.1-4"/>
    <property type="match status" value="1"/>
</dbReference>
<dbReference type="NCBIfam" id="NF001938">
    <property type="entry name" value="PRK00714.1-5"/>
    <property type="match status" value="1"/>
</dbReference>
<dbReference type="PANTHER" id="PTHR23114:SF17">
    <property type="entry name" value="M7GPPPN-MRNA HYDROLASE"/>
    <property type="match status" value="1"/>
</dbReference>
<comment type="function">
    <text evidence="4">Accelerates the degradation of transcripts by removing pyrophosphate from the 5'-end of triphosphorylated RNA, leading to a more labile monophosphorylated state that can stimulate subsequent ribonuclease cleavage.</text>
</comment>
<dbReference type="SUPFAM" id="SSF55811">
    <property type="entry name" value="Nudix"/>
    <property type="match status" value="1"/>
</dbReference>
<dbReference type="Pfam" id="PF00293">
    <property type="entry name" value="NUDIX"/>
    <property type="match status" value="1"/>
</dbReference>
<proteinExistence type="inferred from homology"/>
<dbReference type="InterPro" id="IPR020084">
    <property type="entry name" value="NUDIX_hydrolase_CS"/>
</dbReference>
<dbReference type="PROSITE" id="PS00893">
    <property type="entry name" value="NUDIX_BOX"/>
    <property type="match status" value="1"/>
</dbReference>
<comment type="cofactor">
    <cofactor evidence="2">
        <name>Mg(2+)</name>
        <dbReference type="ChEBI" id="CHEBI:18420"/>
    </cofactor>
</comment>
<evidence type="ECO:0000313" key="6">
    <source>
        <dbReference type="EMBL" id="MEB6858038.1"/>
    </source>
</evidence>
<evidence type="ECO:0000256" key="4">
    <source>
        <dbReference type="HAMAP-Rule" id="MF_00298"/>
    </source>
</evidence>
<evidence type="ECO:0000256" key="1">
    <source>
        <dbReference type="ARBA" id="ARBA00001936"/>
    </source>
</evidence>